<dbReference type="InterPro" id="IPR014729">
    <property type="entry name" value="Rossmann-like_a/b/a_fold"/>
</dbReference>
<name>A0A1Z1MP78_9FLOR</name>
<dbReference type="InterPro" id="IPR011063">
    <property type="entry name" value="TilS/TtcA_N"/>
</dbReference>
<dbReference type="GeneID" id="33360926"/>
<keyword evidence="2 6" id="KW-0819">tRNA processing</keyword>
<dbReference type="GO" id="GO:0006400">
    <property type="term" value="P:tRNA modification"/>
    <property type="evidence" value="ECO:0007669"/>
    <property type="project" value="UniProtKB-UniRule"/>
</dbReference>
<evidence type="ECO:0000256" key="6">
    <source>
        <dbReference type="HAMAP-Rule" id="MF_01161"/>
    </source>
</evidence>
<accession>A0A1Z1MP78</accession>
<comment type="catalytic activity">
    <reaction evidence="5 6">
        <text>cytidine(34) in tRNA(Ile2) + L-lysine + ATP = lysidine(34) in tRNA(Ile2) + AMP + diphosphate + H(+)</text>
        <dbReference type="Rhea" id="RHEA:43744"/>
        <dbReference type="Rhea" id="RHEA-COMP:10625"/>
        <dbReference type="Rhea" id="RHEA-COMP:10670"/>
        <dbReference type="ChEBI" id="CHEBI:15378"/>
        <dbReference type="ChEBI" id="CHEBI:30616"/>
        <dbReference type="ChEBI" id="CHEBI:32551"/>
        <dbReference type="ChEBI" id="CHEBI:33019"/>
        <dbReference type="ChEBI" id="CHEBI:82748"/>
        <dbReference type="ChEBI" id="CHEBI:83665"/>
        <dbReference type="ChEBI" id="CHEBI:456215"/>
        <dbReference type="EC" id="6.3.4.19"/>
    </reaction>
</comment>
<evidence type="ECO:0000256" key="1">
    <source>
        <dbReference type="ARBA" id="ARBA00022598"/>
    </source>
</evidence>
<dbReference type="Pfam" id="PF01171">
    <property type="entry name" value="ATP_bind_3"/>
    <property type="match status" value="1"/>
</dbReference>
<gene>
    <name evidence="6 8" type="primary">tilS</name>
</gene>
<comment type="subcellular location">
    <subcellularLocation>
        <location evidence="6">Plastid</location>
        <location evidence="6">Chloroplast</location>
    </subcellularLocation>
</comment>
<dbReference type="EMBL" id="MF101448">
    <property type="protein sequence ID" value="ARW67585.1"/>
    <property type="molecule type" value="Genomic_DNA"/>
</dbReference>
<comment type="similarity">
    <text evidence="6">Belongs to the tRNA(Ile)-lysidine synthase family.</text>
</comment>
<keyword evidence="8" id="KW-0934">Plastid</keyword>
<dbReference type="PANTHER" id="PTHR43033:SF1">
    <property type="entry name" value="TRNA(ILE)-LYSIDINE SYNTHASE-RELATED"/>
    <property type="match status" value="1"/>
</dbReference>
<evidence type="ECO:0000256" key="5">
    <source>
        <dbReference type="ARBA" id="ARBA00048539"/>
    </source>
</evidence>
<dbReference type="SUPFAM" id="SSF82829">
    <property type="entry name" value="MesJ substrate recognition domain-like"/>
    <property type="match status" value="1"/>
</dbReference>
<dbReference type="NCBIfam" id="TIGR02432">
    <property type="entry name" value="lysidine_TilS_N"/>
    <property type="match status" value="1"/>
</dbReference>
<evidence type="ECO:0000256" key="3">
    <source>
        <dbReference type="ARBA" id="ARBA00022741"/>
    </source>
</evidence>
<keyword evidence="3 6" id="KW-0547">Nucleotide-binding</keyword>
<dbReference type="AlphaFoldDB" id="A0A1Z1MP78"/>
<feature type="domain" description="tRNA(Ile)-lysidine/2-thiocytidine synthase N-terminal" evidence="7">
    <location>
        <begin position="23"/>
        <end position="202"/>
    </location>
</feature>
<dbReference type="InterPro" id="IPR012094">
    <property type="entry name" value="tRNA_Ile_lys_synt"/>
</dbReference>
<protein>
    <recommendedName>
        <fullName evidence="6">tRNA(Ile)-lysidine synthase, chloroplastic</fullName>
        <ecNumber evidence="6">6.3.4.19</ecNumber>
    </recommendedName>
    <alternativeName>
        <fullName evidence="6">tRNA(Ile)-2-lysyl-cytidine synthase</fullName>
    </alternativeName>
    <alternativeName>
        <fullName evidence="6">tRNA(Ile)-lysidine synthetase</fullName>
    </alternativeName>
</protein>
<keyword evidence="4 6" id="KW-0067">ATP-binding</keyword>
<dbReference type="GO" id="GO:0005524">
    <property type="term" value="F:ATP binding"/>
    <property type="evidence" value="ECO:0007669"/>
    <property type="project" value="UniProtKB-UniRule"/>
</dbReference>
<evidence type="ECO:0000313" key="8">
    <source>
        <dbReference type="EMBL" id="ARW67585.1"/>
    </source>
</evidence>
<evidence type="ECO:0000256" key="2">
    <source>
        <dbReference type="ARBA" id="ARBA00022694"/>
    </source>
</evidence>
<evidence type="ECO:0000256" key="4">
    <source>
        <dbReference type="ARBA" id="ARBA00022840"/>
    </source>
</evidence>
<reference evidence="8" key="1">
    <citation type="journal article" date="2017" name="J. Phycol.">
        <title>Analysis of chloroplast genomes and a supermatrix inform reclassification of the Rhodomelaceae (Rhodophyta).</title>
        <authorList>
            <person name="Diaz-Tapia P."/>
            <person name="Maggs C.A."/>
            <person name="West J.A."/>
            <person name="Verbruggen H."/>
        </authorList>
    </citation>
    <scope>NUCLEOTIDE SEQUENCE</scope>
    <source>
        <strain evidence="8">PD1509</strain>
    </source>
</reference>
<dbReference type="EC" id="6.3.4.19" evidence="6"/>
<dbReference type="PANTHER" id="PTHR43033">
    <property type="entry name" value="TRNA(ILE)-LYSIDINE SYNTHASE-RELATED"/>
    <property type="match status" value="1"/>
</dbReference>
<feature type="binding site" evidence="6">
    <location>
        <begin position="28"/>
        <end position="33"/>
    </location>
    <ligand>
        <name>ATP</name>
        <dbReference type="ChEBI" id="CHEBI:30616"/>
    </ligand>
</feature>
<dbReference type="Gene3D" id="3.40.50.620">
    <property type="entry name" value="HUPs"/>
    <property type="match status" value="1"/>
</dbReference>
<dbReference type="HAMAP" id="MF_01161">
    <property type="entry name" value="tRNA_Ile_lys_synt"/>
    <property type="match status" value="1"/>
</dbReference>
<dbReference type="SUPFAM" id="SSF52402">
    <property type="entry name" value="Adenine nucleotide alpha hydrolases-like"/>
    <property type="match status" value="1"/>
</dbReference>
<sequence>MNIVKTFYNNIRLIVEENKVNYFLVAISGGQDSIYLINLMEHIKKKINLTQIYIEYIYIDHQWKINSYEQNKHIINYIRLIQQKIHIYQINNVILSENKCRISRYNIIIQHALKYRFKYIITAHSGTDKIETFLLNLIRGCGLEGATSLNIISKFEYNKYLIRPLINTNRESIYWMCKKLYLPIWSDITNYQYNISRNRIRYELIPYLKQYFNQKIDNNIKYVIKNYYYDNEYIKQNAIKLYIVSKHDEYVGLNYSKLRKQHVSMQIKVLQLFCLHNFQIILSINKTQNILQLLNNSDARKKIYIKKMNIKIIINHYWVYITII</sequence>
<comment type="function">
    <text evidence="6">Ligates lysine onto the cytidine present at position 34 of the AUA codon-specific tRNA(Ile) that contains the anticodon CAU, in an ATP-dependent manner. Cytidine is converted to lysidine, thus changing the amino acid specificity of the tRNA from methionine to isoleucine.</text>
</comment>
<dbReference type="CDD" id="cd01992">
    <property type="entry name" value="TilS_N"/>
    <property type="match status" value="1"/>
</dbReference>
<comment type="domain">
    <text evidence="6">The N-terminal region contains the highly conserved SGGXDS motif, predicted to be a P-loop motif involved in ATP binding.</text>
</comment>
<keyword evidence="1 6" id="KW-0436">Ligase</keyword>
<evidence type="ECO:0000259" key="7">
    <source>
        <dbReference type="Pfam" id="PF01171"/>
    </source>
</evidence>
<dbReference type="InterPro" id="IPR012795">
    <property type="entry name" value="tRNA_Ile_lys_synt_N"/>
</dbReference>
<proteinExistence type="inferred from homology"/>
<keyword evidence="8" id="KW-0150">Chloroplast</keyword>
<geneLocation type="chloroplast" evidence="8"/>
<dbReference type="GO" id="GO:0032267">
    <property type="term" value="F:tRNA(Ile)-lysidine synthase activity"/>
    <property type="evidence" value="ECO:0007669"/>
    <property type="project" value="UniProtKB-EC"/>
</dbReference>
<organism evidence="8">
    <name type="scientific">Lophocladia kuetzingii</name>
    <dbReference type="NCBI Taxonomy" id="675577"/>
    <lineage>
        <taxon>Eukaryota</taxon>
        <taxon>Rhodophyta</taxon>
        <taxon>Florideophyceae</taxon>
        <taxon>Rhodymeniophycidae</taxon>
        <taxon>Ceramiales</taxon>
        <taxon>Rhodomelaceae</taxon>
        <taxon>Lophothalieae</taxon>
        <taxon>Lophocladia</taxon>
    </lineage>
</organism>
<dbReference type="GO" id="GO:0009507">
    <property type="term" value="C:chloroplast"/>
    <property type="evidence" value="ECO:0007669"/>
    <property type="project" value="UniProtKB-SubCell"/>
</dbReference>
<dbReference type="RefSeq" id="YP_009398399.1">
    <property type="nucleotide sequence ID" value="NC_035292.1"/>
</dbReference>